<dbReference type="Proteomes" id="UP000182204">
    <property type="component" value="Chromosome"/>
</dbReference>
<dbReference type="EMBL" id="CP013243">
    <property type="protein sequence ID" value="APH15081.1"/>
    <property type="molecule type" value="Genomic_DNA"/>
</dbReference>
<protein>
    <submittedName>
        <fullName evidence="1">Uncharacterized protein</fullName>
    </submittedName>
</protein>
<dbReference type="RefSeq" id="WP_072587104.1">
    <property type="nucleotide sequence ID" value="NZ_CP013243.1"/>
</dbReference>
<organism evidence="1 2">
    <name type="scientific">Clostridium sporogenes</name>
    <dbReference type="NCBI Taxonomy" id="1509"/>
    <lineage>
        <taxon>Bacteria</taxon>
        <taxon>Bacillati</taxon>
        <taxon>Bacillota</taxon>
        <taxon>Clostridia</taxon>
        <taxon>Eubacteriales</taxon>
        <taxon>Clostridiaceae</taxon>
        <taxon>Clostridium</taxon>
    </lineage>
</organism>
<name>A0A1J1CRG2_CLOSG</name>
<reference evidence="1 2" key="1">
    <citation type="submission" date="2015-11" db="EMBL/GenBank/DDBJ databases">
        <authorList>
            <person name="Hill K.K."/>
            <person name="Shirey T.B."/>
            <person name="Raphael B."/>
            <person name="Daligault H.E."/>
            <person name="Davenport K.W."/>
            <person name="Bruce D.C."/>
            <person name="Foley B.T."/>
            <person name="Johnson S.L."/>
        </authorList>
    </citation>
    <scope>NUCLEOTIDE SEQUENCE [LARGE SCALE GENOMIC DNA]</scope>
    <source>
        <strain evidence="1 2">CDC_1632</strain>
    </source>
</reference>
<dbReference type="AlphaFoldDB" id="A0A1J1CRG2"/>
<proteinExistence type="predicted"/>
<evidence type="ECO:0000313" key="2">
    <source>
        <dbReference type="Proteomes" id="UP000182204"/>
    </source>
</evidence>
<evidence type="ECO:0000313" key="1">
    <source>
        <dbReference type="EMBL" id="APH15081.1"/>
    </source>
</evidence>
<accession>A0A1J1CRG2</accession>
<gene>
    <name evidence="1" type="ORF">NPD5_4055</name>
</gene>
<sequence length="112" mass="13061">MEKIFINKLNNNQKILVTEEYIELLEYKTSLSSISDLYYLKQTGFIEKCECSKGIKRNENLSGGGMNSCISIWNLRKGWKPVLKIILNLNEFNEVINLITKKIDNKNLFIKK</sequence>